<reference evidence="2" key="1">
    <citation type="journal article" date="2024" name="Front. Bioeng. Biotechnol.">
        <title>Genome-scale model development and genomic sequencing of the oleaginous clade Lipomyces.</title>
        <authorList>
            <person name="Czajka J.J."/>
            <person name="Han Y."/>
            <person name="Kim J."/>
            <person name="Mondo S.J."/>
            <person name="Hofstad B.A."/>
            <person name="Robles A."/>
            <person name="Haridas S."/>
            <person name="Riley R."/>
            <person name="LaButti K."/>
            <person name="Pangilinan J."/>
            <person name="Andreopoulos W."/>
            <person name="Lipzen A."/>
            <person name="Yan J."/>
            <person name="Wang M."/>
            <person name="Ng V."/>
            <person name="Grigoriev I.V."/>
            <person name="Spatafora J.W."/>
            <person name="Magnuson J.K."/>
            <person name="Baker S.E."/>
            <person name="Pomraning K.R."/>
        </authorList>
    </citation>
    <scope>NUCLEOTIDE SEQUENCE [LARGE SCALE GENOMIC DNA]</scope>
    <source>
        <strain evidence="2">CBS 10300</strain>
    </source>
</reference>
<proteinExistence type="predicted"/>
<dbReference type="EMBL" id="MU970103">
    <property type="protein sequence ID" value="KAK9321263.1"/>
    <property type="molecule type" value="Genomic_DNA"/>
</dbReference>
<comment type="caution">
    <text evidence="1">The sequence shown here is derived from an EMBL/GenBank/DDBJ whole genome shotgun (WGS) entry which is preliminary data.</text>
</comment>
<organism evidence="1 2">
    <name type="scientific">Lipomyces orientalis</name>
    <dbReference type="NCBI Taxonomy" id="1233043"/>
    <lineage>
        <taxon>Eukaryota</taxon>
        <taxon>Fungi</taxon>
        <taxon>Dikarya</taxon>
        <taxon>Ascomycota</taxon>
        <taxon>Saccharomycotina</taxon>
        <taxon>Lipomycetes</taxon>
        <taxon>Lipomycetales</taxon>
        <taxon>Lipomycetaceae</taxon>
        <taxon>Lipomyces</taxon>
    </lineage>
</organism>
<sequence length="491" mass="56567">MIMVRRSGSSSRLVFSFCAVTLVALIAVASLTALLFRHQLQLPDIPNILPTVATNTSTAKDADSRECFTNRLPVNDDDSRCLNPYAQRGFVWHPEVPADSDPTNDADTPWAINTTWVPFYSGLLDEPYTEIWNDDESPTDPTAKGHRTFPDDQPPQEMFDTAPYPWVRDFARHHALVRKAGLVDRFGNRTARPFEQRVLTAAESDELDELEAQLAWIRHTRVLLLSDSVDRFEAHFLCERFDQRMKSSATSHTISICHIPYWNFTISHWAITSTFTTLPPWWWLPKMGMVSIEDRWTKLYMPARSLTIGMNGHSPDLIAFQTGLWDHKAFILGHAANQNQAEPDYGRDMNWRELRFYMQRVRRVIGILRETFGDTVPLLYRVTSPRKDEAENIGMHSLVRAARFVCRETDVETMEFGSLVQGFVEFYRDGLHVANGPLSVMWSNMMFWYLYRVKGGVEVKGKLLQPPTEQSALDVIENWDVCHQVYMRDQK</sequence>
<accession>A0ACC3TMA7</accession>
<name>A0ACC3TMA7_9ASCO</name>
<protein>
    <submittedName>
        <fullName evidence="1">Uncharacterized protein</fullName>
    </submittedName>
</protein>
<dbReference type="Proteomes" id="UP001489719">
    <property type="component" value="Unassembled WGS sequence"/>
</dbReference>
<keyword evidence="2" id="KW-1185">Reference proteome</keyword>
<gene>
    <name evidence="1" type="ORF">V1517DRAFT_326999</name>
</gene>
<evidence type="ECO:0000313" key="2">
    <source>
        <dbReference type="Proteomes" id="UP001489719"/>
    </source>
</evidence>
<evidence type="ECO:0000313" key="1">
    <source>
        <dbReference type="EMBL" id="KAK9321263.1"/>
    </source>
</evidence>